<evidence type="ECO:0000256" key="3">
    <source>
        <dbReference type="ARBA" id="ARBA00022989"/>
    </source>
</evidence>
<dbReference type="Proteomes" id="UP000253250">
    <property type="component" value="Unassembled WGS sequence"/>
</dbReference>
<keyword evidence="5" id="KW-0862">Zinc</keyword>
<dbReference type="Pfam" id="PF03006">
    <property type="entry name" value="HlyIII"/>
    <property type="match status" value="1"/>
</dbReference>
<feature type="binding site" evidence="5">
    <location>
        <position position="101"/>
    </location>
    <ligand>
        <name>Zn(2+)</name>
        <dbReference type="ChEBI" id="CHEBI:29105"/>
    </ligand>
</feature>
<keyword evidence="3 6" id="KW-1133">Transmembrane helix</keyword>
<evidence type="ECO:0000256" key="5">
    <source>
        <dbReference type="PIRSR" id="PIRSR604254-1"/>
    </source>
</evidence>
<dbReference type="PANTHER" id="PTHR20855">
    <property type="entry name" value="ADIPOR/PROGESTIN RECEPTOR-RELATED"/>
    <property type="match status" value="1"/>
</dbReference>
<proteinExistence type="predicted"/>
<gene>
    <name evidence="7" type="ORF">C4900_00555</name>
</gene>
<evidence type="ECO:0000256" key="1">
    <source>
        <dbReference type="ARBA" id="ARBA00004141"/>
    </source>
</evidence>
<dbReference type="InterPro" id="IPR004254">
    <property type="entry name" value="AdipoR/HlyIII-related"/>
</dbReference>
<feature type="transmembrane region" description="Helical" evidence="6">
    <location>
        <begin position="195"/>
        <end position="215"/>
    </location>
</feature>
<keyword evidence="4 6" id="KW-0472">Membrane</keyword>
<comment type="caution">
    <text evidence="7">The sequence shown here is derived from an EMBL/GenBank/DDBJ whole genome shotgun (WGS) entry which is preliminary data.</text>
</comment>
<dbReference type="PANTHER" id="PTHR20855:SF3">
    <property type="entry name" value="LD03007P"/>
    <property type="match status" value="1"/>
</dbReference>
<organism evidence="7 8">
    <name type="scientific">Acidiferrobacter thiooxydans</name>
    <dbReference type="NCBI Taxonomy" id="163359"/>
    <lineage>
        <taxon>Bacteria</taxon>
        <taxon>Pseudomonadati</taxon>
        <taxon>Pseudomonadota</taxon>
        <taxon>Gammaproteobacteria</taxon>
        <taxon>Acidiferrobacterales</taxon>
        <taxon>Acidiferrobacteraceae</taxon>
        <taxon>Acidiferrobacter</taxon>
    </lineage>
</organism>
<dbReference type="OrthoDB" id="9813689at2"/>
<evidence type="ECO:0000313" key="7">
    <source>
        <dbReference type="EMBL" id="RCN58325.1"/>
    </source>
</evidence>
<reference evidence="7 8" key="1">
    <citation type="submission" date="2018-02" db="EMBL/GenBank/DDBJ databases">
        <title>Insights into the biology of acidophilic members of the Acidiferrobacteraceae family derived from comparative genomic analyses.</title>
        <authorList>
            <person name="Issotta F."/>
            <person name="Thyssen C."/>
            <person name="Mena C."/>
            <person name="Moya A."/>
            <person name="Bellenberg S."/>
            <person name="Sproer C."/>
            <person name="Covarrubias P.C."/>
            <person name="Sand W."/>
            <person name="Quatrini R."/>
            <person name="Vera M."/>
        </authorList>
    </citation>
    <scope>NUCLEOTIDE SEQUENCE [LARGE SCALE GENOMIC DNA]</scope>
    <source>
        <strain evidence="8">m-1</strain>
    </source>
</reference>
<dbReference type="GO" id="GO:0016020">
    <property type="term" value="C:membrane"/>
    <property type="evidence" value="ECO:0007669"/>
    <property type="project" value="UniProtKB-SubCell"/>
</dbReference>
<keyword evidence="8" id="KW-1185">Reference proteome</keyword>
<feature type="transmembrane region" description="Helical" evidence="6">
    <location>
        <begin position="80"/>
        <end position="103"/>
    </location>
</feature>
<dbReference type="EMBL" id="PSYR01000001">
    <property type="protein sequence ID" value="RCN58325.1"/>
    <property type="molecule type" value="Genomic_DNA"/>
</dbReference>
<sequence>MNIHPQESRAIGIDAQDPGAPLWQAQGAREAVLGETGDRPQSRAEERANAAIHALGAVLALAAGAALVERAAHTGSPLKMWCAAVSSATMMVVFTVSAIYHILPAGILKDRFQRLDRMMIAVFMAGSYTPVALLMVHAAIGTLLCVIEWGLATLAVALLWGDPGRYACRSEQLYRIMGWITILAARPFFRHTPPAVLAALGLAVTCYGAGVALLVRDRARYLHAAFHLLTLVGGGLQFWAISRVVIS</sequence>
<dbReference type="RefSeq" id="WP_083995639.1">
    <property type="nucleotide sequence ID" value="NZ_CP080624.1"/>
</dbReference>
<evidence type="ECO:0000313" key="8">
    <source>
        <dbReference type="Proteomes" id="UP000253250"/>
    </source>
</evidence>
<dbReference type="AlphaFoldDB" id="A0A368HJX8"/>
<comment type="subcellular location">
    <subcellularLocation>
        <location evidence="1">Membrane</location>
        <topology evidence="1">Multi-pass membrane protein</topology>
    </subcellularLocation>
</comment>
<keyword evidence="5" id="KW-0479">Metal-binding</keyword>
<name>A0A368HJX8_9GAMM</name>
<evidence type="ECO:0000256" key="2">
    <source>
        <dbReference type="ARBA" id="ARBA00022692"/>
    </source>
</evidence>
<accession>A0A368HJX8</accession>
<protein>
    <submittedName>
        <fullName evidence="7">Hemolysin D</fullName>
    </submittedName>
</protein>
<feature type="transmembrane region" description="Helical" evidence="6">
    <location>
        <begin position="115"/>
        <end position="133"/>
    </location>
</feature>
<keyword evidence="2 6" id="KW-0812">Transmembrane</keyword>
<feature type="transmembrane region" description="Helical" evidence="6">
    <location>
        <begin position="48"/>
        <end position="68"/>
    </location>
</feature>
<feature type="transmembrane region" description="Helical" evidence="6">
    <location>
        <begin position="222"/>
        <end position="241"/>
    </location>
</feature>
<dbReference type="GO" id="GO:0046872">
    <property type="term" value="F:metal ion binding"/>
    <property type="evidence" value="ECO:0007669"/>
    <property type="project" value="UniProtKB-KW"/>
</dbReference>
<evidence type="ECO:0000256" key="6">
    <source>
        <dbReference type="SAM" id="Phobius"/>
    </source>
</evidence>
<evidence type="ECO:0000256" key="4">
    <source>
        <dbReference type="ARBA" id="ARBA00023136"/>
    </source>
</evidence>